<evidence type="ECO:0000256" key="2">
    <source>
        <dbReference type="PROSITE-ProRule" id="PRU00192"/>
    </source>
</evidence>
<gene>
    <name evidence="4" type="ORF">RIMI_LOCUS16683635</name>
</gene>
<evidence type="ECO:0000256" key="1">
    <source>
        <dbReference type="ARBA" id="ARBA00022443"/>
    </source>
</evidence>
<keyword evidence="1 2" id="KW-0728">SH3 domain</keyword>
<name>A0ABN9M563_9NEOB</name>
<dbReference type="EMBL" id="CAUEEQ010047077">
    <property type="protein sequence ID" value="CAJ0959059.1"/>
    <property type="molecule type" value="Genomic_DNA"/>
</dbReference>
<dbReference type="Proteomes" id="UP001176940">
    <property type="component" value="Unassembled WGS sequence"/>
</dbReference>
<dbReference type="InterPro" id="IPR036028">
    <property type="entry name" value="SH3-like_dom_sf"/>
</dbReference>
<evidence type="ECO:0000313" key="5">
    <source>
        <dbReference type="Proteomes" id="UP001176940"/>
    </source>
</evidence>
<dbReference type="PROSITE" id="PS50002">
    <property type="entry name" value="SH3"/>
    <property type="match status" value="1"/>
</dbReference>
<dbReference type="InterPro" id="IPR001452">
    <property type="entry name" value="SH3_domain"/>
</dbReference>
<dbReference type="Pfam" id="PF07653">
    <property type="entry name" value="SH3_2"/>
    <property type="match status" value="1"/>
</dbReference>
<comment type="caution">
    <text evidence="4">The sequence shown here is derived from an EMBL/GenBank/DDBJ whole genome shotgun (WGS) entry which is preliminary data.</text>
</comment>
<organism evidence="4 5">
    <name type="scientific">Ranitomeya imitator</name>
    <name type="common">mimic poison frog</name>
    <dbReference type="NCBI Taxonomy" id="111125"/>
    <lineage>
        <taxon>Eukaryota</taxon>
        <taxon>Metazoa</taxon>
        <taxon>Chordata</taxon>
        <taxon>Craniata</taxon>
        <taxon>Vertebrata</taxon>
        <taxon>Euteleostomi</taxon>
        <taxon>Amphibia</taxon>
        <taxon>Batrachia</taxon>
        <taxon>Anura</taxon>
        <taxon>Neobatrachia</taxon>
        <taxon>Hyloidea</taxon>
        <taxon>Dendrobatidae</taxon>
        <taxon>Dendrobatinae</taxon>
        <taxon>Ranitomeya</taxon>
    </lineage>
</organism>
<evidence type="ECO:0000313" key="4">
    <source>
        <dbReference type="EMBL" id="CAJ0959059.1"/>
    </source>
</evidence>
<reference evidence="4" key="1">
    <citation type="submission" date="2023-07" db="EMBL/GenBank/DDBJ databases">
        <authorList>
            <person name="Stuckert A."/>
        </authorList>
    </citation>
    <scope>NUCLEOTIDE SEQUENCE</scope>
</reference>
<accession>A0ABN9M563</accession>
<evidence type="ECO:0000259" key="3">
    <source>
        <dbReference type="PROSITE" id="PS50002"/>
    </source>
</evidence>
<sequence length="141" mass="15787">MSKDEEESGSYLPLPHGIAEKDVVSANPGELSCKRGEVLVLLEQKDNNYVHCQMGGIIGDVKVTNMKIITPLDESPENKQKDVPHRMEDSHMPHAVVLHDFAGGALSYHRVLLVVLGHIEKFIILDLMHFPSNQTFVLFLF</sequence>
<keyword evidence="5" id="KW-1185">Reference proteome</keyword>
<proteinExistence type="predicted"/>
<dbReference type="SUPFAM" id="SSF50044">
    <property type="entry name" value="SH3-domain"/>
    <property type="match status" value="1"/>
</dbReference>
<protein>
    <recommendedName>
        <fullName evidence="3">SH3 domain-containing protein</fullName>
    </recommendedName>
</protein>
<feature type="domain" description="SH3" evidence="3">
    <location>
        <begin position="12"/>
        <end position="71"/>
    </location>
</feature>